<dbReference type="Proteomes" id="UP000196655">
    <property type="component" value="Unassembled WGS sequence"/>
</dbReference>
<protein>
    <submittedName>
        <fullName evidence="1">Ornithine cyclodeaminase family protein</fullName>
    </submittedName>
</protein>
<evidence type="ECO:0000313" key="2">
    <source>
        <dbReference type="Proteomes" id="UP000196655"/>
    </source>
</evidence>
<sequence length="309" mass="31896">MLFVAEAESAALATHEMAYAAVREALIAVCDDGTESFPVVHGHGSVRENRFTVKAAAAADVAGLKVGSFWPGNPAAGLPRHNSLILLFDQEKGRIGAAIEAGTLNAYRTAAADAVAADALARPDAATLAIFGAGHQARYECAAVARIRPIRRVLVVARNPAQGTAMAAELRDRGLAAETATAEAACAAADIIVTATSATAPLFDAGWVRPGTHIASMGSDARGKQELPPRLLAQASLFCDLPSQSRAIGEFQHAPADAAPVAIGDVLAGRHPGRRSADEVTVFDSSGLSVQDLYVALHLLARRSGAEPA</sequence>
<dbReference type="InterPro" id="IPR023401">
    <property type="entry name" value="ODC_N"/>
</dbReference>
<dbReference type="InterPro" id="IPR036291">
    <property type="entry name" value="NAD(P)-bd_dom_sf"/>
</dbReference>
<dbReference type="PIRSF" id="PIRSF001439">
    <property type="entry name" value="CryM"/>
    <property type="match status" value="1"/>
</dbReference>
<name>A0A211ZNK9_9PROT</name>
<dbReference type="AlphaFoldDB" id="A0A211ZNK9"/>
<dbReference type="Pfam" id="PF02423">
    <property type="entry name" value="OCD_Mu_crystall"/>
    <property type="match status" value="1"/>
</dbReference>
<proteinExistence type="predicted"/>
<dbReference type="Gene3D" id="3.40.50.720">
    <property type="entry name" value="NAD(P)-binding Rossmann-like Domain"/>
    <property type="match status" value="1"/>
</dbReference>
<dbReference type="PANTHER" id="PTHR13812">
    <property type="entry name" value="KETIMINE REDUCTASE MU-CRYSTALLIN"/>
    <property type="match status" value="1"/>
</dbReference>
<organism evidence="1 2">
    <name type="scientific">Inquilinus limosus</name>
    <dbReference type="NCBI Taxonomy" id="171674"/>
    <lineage>
        <taxon>Bacteria</taxon>
        <taxon>Pseudomonadati</taxon>
        <taxon>Pseudomonadota</taxon>
        <taxon>Alphaproteobacteria</taxon>
        <taxon>Rhodospirillales</taxon>
        <taxon>Rhodospirillaceae</taxon>
        <taxon>Inquilinus</taxon>
    </lineage>
</organism>
<dbReference type="PANTHER" id="PTHR13812:SF19">
    <property type="entry name" value="KETIMINE REDUCTASE MU-CRYSTALLIN"/>
    <property type="match status" value="1"/>
</dbReference>
<dbReference type="OrthoDB" id="9801817at2"/>
<gene>
    <name evidence="1" type="ORF">BWR60_12875</name>
</gene>
<dbReference type="EMBL" id="NHON01000019">
    <property type="protein sequence ID" value="OWJ66829.1"/>
    <property type="molecule type" value="Genomic_DNA"/>
</dbReference>
<comment type="caution">
    <text evidence="1">The sequence shown here is derived from an EMBL/GenBank/DDBJ whole genome shotgun (WGS) entry which is preliminary data.</text>
</comment>
<accession>A0A211ZNK9</accession>
<dbReference type="Gene3D" id="3.30.1780.10">
    <property type="entry name" value="ornithine cyclodeaminase, domain 1"/>
    <property type="match status" value="1"/>
</dbReference>
<reference evidence="2" key="1">
    <citation type="submission" date="2017-05" db="EMBL/GenBank/DDBJ databases">
        <authorList>
            <person name="Macchi M."/>
            <person name="Festa S."/>
            <person name="Coppotelli B.M."/>
            <person name="Morelli I.S."/>
        </authorList>
    </citation>
    <scope>NUCLEOTIDE SEQUENCE [LARGE SCALE GENOMIC DNA]</scope>
    <source>
        <strain evidence="2">I</strain>
    </source>
</reference>
<keyword evidence="2" id="KW-1185">Reference proteome</keyword>
<dbReference type="SUPFAM" id="SSF51735">
    <property type="entry name" value="NAD(P)-binding Rossmann-fold domains"/>
    <property type="match status" value="1"/>
</dbReference>
<dbReference type="InterPro" id="IPR003462">
    <property type="entry name" value="ODC_Mu_crystall"/>
</dbReference>
<dbReference type="GO" id="GO:0005737">
    <property type="term" value="C:cytoplasm"/>
    <property type="evidence" value="ECO:0007669"/>
    <property type="project" value="TreeGrafter"/>
</dbReference>
<evidence type="ECO:0000313" key="1">
    <source>
        <dbReference type="EMBL" id="OWJ66829.1"/>
    </source>
</evidence>